<dbReference type="RefSeq" id="WP_386407159.1">
    <property type="nucleotide sequence ID" value="NZ_JBHTJH010000005.1"/>
</dbReference>
<keyword evidence="3" id="KW-1185">Reference proteome</keyword>
<accession>A0ABW3CYS1</accession>
<feature type="transmembrane region" description="Helical" evidence="1">
    <location>
        <begin position="294"/>
        <end position="310"/>
    </location>
</feature>
<feature type="transmembrane region" description="Helical" evidence="1">
    <location>
        <begin position="21"/>
        <end position="39"/>
    </location>
</feature>
<feature type="transmembrane region" description="Helical" evidence="1">
    <location>
        <begin position="163"/>
        <end position="182"/>
    </location>
</feature>
<keyword evidence="1" id="KW-0472">Membrane</keyword>
<gene>
    <name evidence="2" type="ORF">ACFQ1M_09000</name>
</gene>
<comment type="caution">
    <text evidence="2">The sequence shown here is derived from an EMBL/GenBank/DDBJ whole genome shotgun (WGS) entry which is preliminary data.</text>
</comment>
<feature type="transmembrane region" description="Helical" evidence="1">
    <location>
        <begin position="316"/>
        <end position="338"/>
    </location>
</feature>
<protein>
    <recommendedName>
        <fullName evidence="4">Beta-carotene 15,15'-monooxygenase</fullName>
    </recommendedName>
</protein>
<feature type="transmembrane region" description="Helical" evidence="1">
    <location>
        <begin position="251"/>
        <end position="274"/>
    </location>
</feature>
<feature type="transmembrane region" description="Helical" evidence="1">
    <location>
        <begin position="140"/>
        <end position="157"/>
    </location>
</feature>
<reference evidence="3" key="1">
    <citation type="journal article" date="2019" name="Int. J. Syst. Evol. Microbiol.">
        <title>The Global Catalogue of Microorganisms (GCM) 10K type strain sequencing project: providing services to taxonomists for standard genome sequencing and annotation.</title>
        <authorList>
            <consortium name="The Broad Institute Genomics Platform"/>
            <consortium name="The Broad Institute Genome Sequencing Center for Infectious Disease"/>
            <person name="Wu L."/>
            <person name="Ma J."/>
        </authorList>
    </citation>
    <scope>NUCLEOTIDE SEQUENCE [LARGE SCALE GENOMIC DNA]</scope>
    <source>
        <strain evidence="3">CCUG 62952</strain>
    </source>
</reference>
<evidence type="ECO:0000313" key="2">
    <source>
        <dbReference type="EMBL" id="MFD0862347.1"/>
    </source>
</evidence>
<keyword evidence="1" id="KW-1133">Transmembrane helix</keyword>
<dbReference type="Proteomes" id="UP001596978">
    <property type="component" value="Unassembled WGS sequence"/>
</dbReference>
<dbReference type="EMBL" id="JBHTJH010000005">
    <property type="protein sequence ID" value="MFD0862347.1"/>
    <property type="molecule type" value="Genomic_DNA"/>
</dbReference>
<name>A0ABW3CYS1_9FLAO</name>
<organism evidence="2 3">
    <name type="scientific">Sungkyunkwania multivorans</name>
    <dbReference type="NCBI Taxonomy" id="1173618"/>
    <lineage>
        <taxon>Bacteria</taxon>
        <taxon>Pseudomonadati</taxon>
        <taxon>Bacteroidota</taxon>
        <taxon>Flavobacteriia</taxon>
        <taxon>Flavobacteriales</taxon>
        <taxon>Flavobacteriaceae</taxon>
        <taxon>Sungkyunkwania</taxon>
    </lineage>
</organism>
<feature type="transmembrane region" description="Helical" evidence="1">
    <location>
        <begin position="194"/>
        <end position="212"/>
    </location>
</feature>
<keyword evidence="1" id="KW-0812">Transmembrane</keyword>
<feature type="transmembrane region" description="Helical" evidence="1">
    <location>
        <begin position="75"/>
        <end position="95"/>
    </location>
</feature>
<evidence type="ECO:0000256" key="1">
    <source>
        <dbReference type="SAM" id="Phobius"/>
    </source>
</evidence>
<evidence type="ECO:0008006" key="4">
    <source>
        <dbReference type="Google" id="ProtNLM"/>
    </source>
</evidence>
<feature type="transmembrane region" description="Helical" evidence="1">
    <location>
        <begin position="115"/>
        <end position="133"/>
    </location>
</feature>
<evidence type="ECO:0000313" key="3">
    <source>
        <dbReference type="Proteomes" id="UP001596978"/>
    </source>
</evidence>
<proteinExistence type="predicted"/>
<sequence length="352" mass="41071">MNRSLYESGFFIFTHMRAMHVDTLNTFLILLSLILAYMLPFELFLLAYAILGPLHYLTEIQWIQGKKYFVKSKSWKYLIIVFAFTFSIPIVLSLSYFDGIENEWFQFLKYDARTYLNGLLFLALVTALSLVVFKKEKVQLIAIAVGIVIAILLNQFMEYHVVVGIFLPTIIHVFLFTLLFMLYGNLKTHSKTGYLNVVLMLLIPFFILNLSLPDAFYEFSNETKEIFTENSFFVLPTQLSRMLGFSDGSQFFFYDQLMIKIQIFVSFAYTYHYLNWFSKTTVIGWHKQLTTKRSLIILAVWIASMLLYAYDYKLGLALLLFLSVLHVFMEFPLNVISIKGIGQFVYSKFRSG</sequence>